<comment type="caution">
    <text evidence="2">The sequence shown here is derived from an EMBL/GenBank/DDBJ whole genome shotgun (WGS) entry which is preliminary data.</text>
</comment>
<accession>A0A855IS21</accession>
<dbReference type="AlphaFoldDB" id="A0A855IS21"/>
<reference evidence="2" key="2">
    <citation type="submission" date="2016-07" db="EMBL/GenBank/DDBJ databases">
        <authorList>
            <person name="Kauffman K."/>
            <person name="Arevalo P."/>
            <person name="Polz M.F."/>
        </authorList>
    </citation>
    <scope>NUCLEOTIDE SEQUENCE</scope>
    <source>
        <strain evidence="2">10N.261.48.A1</strain>
        <strain evidence="1">10N.286.55.E1</strain>
    </source>
</reference>
<reference evidence="3" key="1">
    <citation type="submission" date="2016-07" db="EMBL/GenBank/DDBJ databases">
        <title>Nontailed viruses are major unrecognized killers of bacteria in the ocean.</title>
        <authorList>
            <person name="Kauffman K."/>
            <person name="Hussain F."/>
            <person name="Yang J."/>
            <person name="Arevalo P."/>
            <person name="Brown J."/>
            <person name="Cutler M."/>
            <person name="Kelly L."/>
            <person name="Polz M.F."/>
        </authorList>
    </citation>
    <scope>NUCLEOTIDE SEQUENCE [LARGE SCALE GENOMIC DNA]</scope>
    <source>
        <strain evidence="3">10N.261.48.A1</strain>
    </source>
</reference>
<gene>
    <name evidence="2" type="ORF">BCT50_22635</name>
    <name evidence="1" type="ORF">BCV38_25105</name>
</gene>
<dbReference type="Proteomes" id="UP000235554">
    <property type="component" value="Unassembled WGS sequence"/>
</dbReference>
<dbReference type="EMBL" id="MCSB01000038">
    <property type="protein sequence ID" value="PME24613.1"/>
    <property type="molecule type" value="Genomic_DNA"/>
</dbReference>
<protein>
    <submittedName>
        <fullName evidence="2">Uncharacterized protein</fullName>
    </submittedName>
</protein>
<proteinExistence type="predicted"/>
<evidence type="ECO:0000313" key="1">
    <source>
        <dbReference type="EMBL" id="PME24613.1"/>
    </source>
</evidence>
<evidence type="ECO:0000313" key="2">
    <source>
        <dbReference type="EMBL" id="PMM60454.1"/>
    </source>
</evidence>
<evidence type="ECO:0000313" key="3">
    <source>
        <dbReference type="Proteomes" id="UP000235554"/>
    </source>
</evidence>
<organism evidence="2 3">
    <name type="scientific">Vibrio lentus</name>
    <dbReference type="NCBI Taxonomy" id="136468"/>
    <lineage>
        <taxon>Bacteria</taxon>
        <taxon>Pseudomonadati</taxon>
        <taxon>Pseudomonadota</taxon>
        <taxon>Gammaproteobacteria</taxon>
        <taxon>Vibrionales</taxon>
        <taxon>Vibrionaceae</taxon>
        <taxon>Vibrio</taxon>
    </lineage>
</organism>
<reference evidence="2 4" key="3">
    <citation type="journal article" date="2018" name="Nature">
        <title>A major lineage of non-tailed dsDNA viruses as unrecognized killers of marine bacteria.</title>
        <authorList>
            <person name="Kauffman K.M."/>
            <person name="Hussain F.A."/>
            <person name="Yang J."/>
            <person name="Arevalo P."/>
            <person name="Brown J.M."/>
            <person name="Chang W.K."/>
            <person name="VanInsberghe D."/>
            <person name="Elsherbini J."/>
            <person name="Sharma R.S."/>
            <person name="Cutler M.B."/>
            <person name="Kelly L."/>
            <person name="Polz M.F."/>
        </authorList>
    </citation>
    <scope>NUCLEOTIDE SEQUENCE</scope>
    <source>
        <strain evidence="2">10N.261.48.A1</strain>
        <strain evidence="1 4">10N.286.55.E1</strain>
    </source>
</reference>
<dbReference type="Proteomes" id="UP000239763">
    <property type="component" value="Unassembled WGS sequence"/>
</dbReference>
<evidence type="ECO:0000313" key="4">
    <source>
        <dbReference type="Proteomes" id="UP000239763"/>
    </source>
</evidence>
<dbReference type="EMBL" id="MCZJ01000012">
    <property type="protein sequence ID" value="PMM60454.1"/>
    <property type="molecule type" value="Genomic_DNA"/>
</dbReference>
<sequence>MYDTELNLSFWINGIDSIRKILETINTRNEDIIHTTILKFGELAEPELRPLSFGHPHPKKFFLTFHVDAESKVNGFIDDLLILAHFHNNAVQVNDGINRIKRARLPLTTLF</sequence>
<keyword evidence="4" id="KW-1185">Reference proteome</keyword>
<name>A0A855IS21_9VIBR</name>